<feature type="compositionally biased region" description="Acidic residues" evidence="1">
    <location>
        <begin position="371"/>
        <end position="388"/>
    </location>
</feature>
<dbReference type="Proteomes" id="UP001642540">
    <property type="component" value="Unassembled WGS sequence"/>
</dbReference>
<keyword evidence="3" id="KW-1185">Reference proteome</keyword>
<reference evidence="2 3" key="1">
    <citation type="submission" date="2024-08" db="EMBL/GenBank/DDBJ databases">
        <authorList>
            <person name="Cucini C."/>
            <person name="Frati F."/>
        </authorList>
    </citation>
    <scope>NUCLEOTIDE SEQUENCE [LARGE SCALE GENOMIC DNA]</scope>
</reference>
<organism evidence="2 3">
    <name type="scientific">Orchesella dallaii</name>
    <dbReference type="NCBI Taxonomy" id="48710"/>
    <lineage>
        <taxon>Eukaryota</taxon>
        <taxon>Metazoa</taxon>
        <taxon>Ecdysozoa</taxon>
        <taxon>Arthropoda</taxon>
        <taxon>Hexapoda</taxon>
        <taxon>Collembola</taxon>
        <taxon>Entomobryomorpha</taxon>
        <taxon>Entomobryoidea</taxon>
        <taxon>Orchesellidae</taxon>
        <taxon>Orchesellinae</taxon>
        <taxon>Orchesella</taxon>
    </lineage>
</organism>
<evidence type="ECO:0000313" key="3">
    <source>
        <dbReference type="Proteomes" id="UP001642540"/>
    </source>
</evidence>
<evidence type="ECO:0000256" key="1">
    <source>
        <dbReference type="SAM" id="MobiDB-lite"/>
    </source>
</evidence>
<feature type="region of interest" description="Disordered" evidence="1">
    <location>
        <begin position="331"/>
        <end position="388"/>
    </location>
</feature>
<accession>A0ABP1QBC5</accession>
<evidence type="ECO:0000313" key="2">
    <source>
        <dbReference type="EMBL" id="CAL8096909.1"/>
    </source>
</evidence>
<dbReference type="InterPro" id="IPR005312">
    <property type="entry name" value="DUF1759"/>
</dbReference>
<dbReference type="EMBL" id="CAXLJM020000028">
    <property type="protein sequence ID" value="CAL8096909.1"/>
    <property type="molecule type" value="Genomic_DNA"/>
</dbReference>
<comment type="caution">
    <text evidence="2">The sequence shown here is derived from an EMBL/GenBank/DDBJ whole genome shotgun (WGS) entry which is preliminary data.</text>
</comment>
<gene>
    <name evidence="2" type="ORF">ODALV1_LOCUS9487</name>
</gene>
<name>A0ABP1QBC5_9HEXA</name>
<protein>
    <submittedName>
        <fullName evidence="2">Uncharacterized protein</fullName>
    </submittedName>
</protein>
<sequence>MELAFGAVQEGTEAKELINSYPQTAENYPRAVEALIDRYGRDDLQLQFYVRELLTLVITNVTNKDKLPLSTLQLKLESHLRSLATLKLDQADPATWLFPLVESSLAEDTLRAWQRSPLSKFDGSTTTPTKTRLELLMDFLQSEVRTEQQISLAQSAFQSAPKEKTSGLARKGNTRPIKMKNNEEIATAAGLMSGLVACAFCDGKHYSDRCIKAQIMSYPEKREKVESKRLCFKCLRPGHSAKKSPYDQMLPLGGTKKAIDANGYSKRHIVIAGQEIAIPFSLLNILPSDMDDLVDDCTSSKLSDPRNSTHDDLCAKIQDALRTLKKHVEEIQQQSNELNKKRKIGNTSKQQTNSPTTVKSKSATTPKNESVVDEETTTEEEEIEYIDS</sequence>
<proteinExistence type="predicted"/>
<feature type="compositionally biased region" description="Polar residues" evidence="1">
    <location>
        <begin position="345"/>
        <end position="368"/>
    </location>
</feature>
<dbReference type="Pfam" id="PF03564">
    <property type="entry name" value="DUF1759"/>
    <property type="match status" value="1"/>
</dbReference>
<feature type="region of interest" description="Disordered" evidence="1">
    <location>
        <begin position="155"/>
        <end position="174"/>
    </location>
</feature>
<dbReference type="PANTHER" id="PTHR47331">
    <property type="entry name" value="PHD-TYPE DOMAIN-CONTAINING PROTEIN"/>
    <property type="match status" value="1"/>
</dbReference>